<comment type="caution">
    <text evidence="3">The sequence shown here is derived from an EMBL/GenBank/DDBJ whole genome shotgun (WGS) entry which is preliminary data.</text>
</comment>
<feature type="compositionally biased region" description="Basic and acidic residues" evidence="1">
    <location>
        <begin position="1"/>
        <end position="11"/>
    </location>
</feature>
<accession>A0ABD3PJA4</accession>
<name>A0ABD3PJA4_9STRA</name>
<dbReference type="InterPro" id="IPR046824">
    <property type="entry name" value="Mss51-like_C"/>
</dbReference>
<dbReference type="AlphaFoldDB" id="A0ABD3PJA4"/>
<evidence type="ECO:0000259" key="2">
    <source>
        <dbReference type="Pfam" id="PF20179"/>
    </source>
</evidence>
<feature type="domain" description="Mitochondrial splicing suppressor 51-like C-terminal" evidence="2">
    <location>
        <begin position="363"/>
        <end position="579"/>
    </location>
</feature>
<dbReference type="Pfam" id="PF20179">
    <property type="entry name" value="MSS51_C"/>
    <property type="match status" value="1"/>
</dbReference>
<organism evidence="3 4">
    <name type="scientific">Stephanodiscus triporus</name>
    <dbReference type="NCBI Taxonomy" id="2934178"/>
    <lineage>
        <taxon>Eukaryota</taxon>
        <taxon>Sar</taxon>
        <taxon>Stramenopiles</taxon>
        <taxon>Ochrophyta</taxon>
        <taxon>Bacillariophyta</taxon>
        <taxon>Coscinodiscophyceae</taxon>
        <taxon>Thalassiosirophycidae</taxon>
        <taxon>Stephanodiscales</taxon>
        <taxon>Stephanodiscaceae</taxon>
        <taxon>Stephanodiscus</taxon>
    </lineage>
</organism>
<sequence>MCSYEEGRSDPINDENNATAGGDGEDIDGSSNASENEDRDGVGGERFMEGYTPLNFNMNELVLMHDSDSESNENVYNDDEEMDDNLFANGHYHMIGAPPRRLNGVRDGVLGRPMPHAHDENDEPPANGSPESVEVPVDFHILADRALRGLEDDHTSTLERSTDADPYDVTSDDRSTGNVNAGTPHSAEFLDDLSGGANMPFDDQIIADSSFTFTDSAAPAAAIALSLGDEISIKSKPVDVGAIEKALQSIRLKSPHLATHLDAGASSSFSASAAHAATDEALNSVIDATSWATEHSLQQQYTSHRIIPAGPLAAFRRTTLKAQAASANLTRSATLSEAVLRLWPLICFRKKMEVIGLGRLPQQQANLYSKTLTIHILGADSVECASAESVRKSVGPFVRWMDAALHSGALRDSKVNETTTRPELIEIDSLLIEFSGPNIPSVMVGDLLDLLSHSNAPSVRLTSAKAIFHQRQYHEVRCCLGENDTPSVDIAVAFNAGIWGYESWKPTISSMIDTSSSDKGTSSRIGKTIFVITAYTMEECEDDADVVTNVVEEILASKKNNAGLIARQLWIEANRFSSRCERITASAPPGRKYFENGAWQAWLLG</sequence>
<feature type="region of interest" description="Disordered" evidence="1">
    <location>
        <begin position="1"/>
        <end position="48"/>
    </location>
</feature>
<feature type="region of interest" description="Disordered" evidence="1">
    <location>
        <begin position="152"/>
        <end position="185"/>
    </location>
</feature>
<feature type="compositionally biased region" description="Basic and acidic residues" evidence="1">
    <location>
        <begin position="39"/>
        <end position="48"/>
    </location>
</feature>
<evidence type="ECO:0000256" key="1">
    <source>
        <dbReference type="SAM" id="MobiDB-lite"/>
    </source>
</evidence>
<dbReference type="EMBL" id="JALLAZ020000781">
    <property type="protein sequence ID" value="KAL3787381.1"/>
    <property type="molecule type" value="Genomic_DNA"/>
</dbReference>
<gene>
    <name evidence="3" type="ORF">ACHAW5_008427</name>
</gene>
<reference evidence="3 4" key="1">
    <citation type="submission" date="2024-10" db="EMBL/GenBank/DDBJ databases">
        <title>Updated reference genomes for cyclostephanoid diatoms.</title>
        <authorList>
            <person name="Roberts W.R."/>
            <person name="Alverson A.J."/>
        </authorList>
    </citation>
    <scope>NUCLEOTIDE SEQUENCE [LARGE SCALE GENOMIC DNA]</scope>
    <source>
        <strain evidence="3 4">AJA276-08</strain>
    </source>
</reference>
<evidence type="ECO:0000313" key="3">
    <source>
        <dbReference type="EMBL" id="KAL3787381.1"/>
    </source>
</evidence>
<keyword evidence="4" id="KW-1185">Reference proteome</keyword>
<proteinExistence type="predicted"/>
<feature type="region of interest" description="Disordered" evidence="1">
    <location>
        <begin position="111"/>
        <end position="133"/>
    </location>
</feature>
<evidence type="ECO:0000313" key="4">
    <source>
        <dbReference type="Proteomes" id="UP001530315"/>
    </source>
</evidence>
<dbReference type="Proteomes" id="UP001530315">
    <property type="component" value="Unassembled WGS sequence"/>
</dbReference>
<feature type="compositionally biased region" description="Basic and acidic residues" evidence="1">
    <location>
        <begin position="152"/>
        <end position="163"/>
    </location>
</feature>
<protein>
    <recommendedName>
        <fullName evidence="2">Mitochondrial splicing suppressor 51-like C-terminal domain-containing protein</fullName>
    </recommendedName>
</protein>